<dbReference type="Proteomes" id="UP000625210">
    <property type="component" value="Unassembled WGS sequence"/>
</dbReference>
<reference evidence="1" key="2">
    <citation type="submission" date="2020-09" db="EMBL/GenBank/DDBJ databases">
        <authorList>
            <person name="Sun Q."/>
            <person name="Zhou Y."/>
        </authorList>
    </citation>
    <scope>NUCLEOTIDE SEQUENCE</scope>
    <source>
        <strain evidence="1">CGMCC 1.15179</strain>
    </source>
</reference>
<evidence type="ECO:0000313" key="1">
    <source>
        <dbReference type="EMBL" id="GGE23571.1"/>
    </source>
</evidence>
<evidence type="ECO:0000313" key="2">
    <source>
        <dbReference type="Proteomes" id="UP000625210"/>
    </source>
</evidence>
<dbReference type="EMBL" id="BMHQ01000010">
    <property type="protein sequence ID" value="GGE23571.1"/>
    <property type="molecule type" value="Genomic_DNA"/>
</dbReference>
<name>A0A8J2VE94_9BACL</name>
<proteinExistence type="predicted"/>
<gene>
    <name evidence="1" type="ORF">GCM10011571_27100</name>
</gene>
<sequence>MGRNEFLGADFPGTRWPLWSGSIIFSVIPHIHGKHSVPYSSAITGTLCGRESPEEGGQKSTDQKYKMEEFDDQKSGQEGFHFVNFSQFIIFRLQFCSGDGESS</sequence>
<organism evidence="1 2">
    <name type="scientific">Marinithermofilum abyssi</name>
    <dbReference type="NCBI Taxonomy" id="1571185"/>
    <lineage>
        <taxon>Bacteria</taxon>
        <taxon>Bacillati</taxon>
        <taxon>Bacillota</taxon>
        <taxon>Bacilli</taxon>
        <taxon>Bacillales</taxon>
        <taxon>Thermoactinomycetaceae</taxon>
        <taxon>Marinithermofilum</taxon>
    </lineage>
</organism>
<keyword evidence="2" id="KW-1185">Reference proteome</keyword>
<comment type="caution">
    <text evidence="1">The sequence shown here is derived from an EMBL/GenBank/DDBJ whole genome shotgun (WGS) entry which is preliminary data.</text>
</comment>
<dbReference type="AlphaFoldDB" id="A0A8J2VE94"/>
<protein>
    <submittedName>
        <fullName evidence="1">Uncharacterized protein</fullName>
    </submittedName>
</protein>
<accession>A0A8J2VE94</accession>
<reference evidence="1" key="1">
    <citation type="journal article" date="2014" name="Int. J. Syst. Evol. Microbiol.">
        <title>Complete genome sequence of Corynebacterium casei LMG S-19264T (=DSM 44701T), isolated from a smear-ripened cheese.</title>
        <authorList>
            <consortium name="US DOE Joint Genome Institute (JGI-PGF)"/>
            <person name="Walter F."/>
            <person name="Albersmeier A."/>
            <person name="Kalinowski J."/>
            <person name="Ruckert C."/>
        </authorList>
    </citation>
    <scope>NUCLEOTIDE SEQUENCE</scope>
    <source>
        <strain evidence="1">CGMCC 1.15179</strain>
    </source>
</reference>